<sequence>MNLSLMIQSPWSVRFVSSGGELACGLLALGNGGEDVFANAGGRQGRRGWCGKGC</sequence>
<accession>A0AA87ZDF9</accession>
<dbReference type="AlphaFoldDB" id="A0AA87ZDF9"/>
<reference evidence="1" key="1">
    <citation type="submission" date="2023-07" db="EMBL/GenBank/DDBJ databases">
        <title>draft genome sequence of fig (Ficus carica).</title>
        <authorList>
            <person name="Takahashi T."/>
            <person name="Nishimura K."/>
        </authorList>
    </citation>
    <scope>NUCLEOTIDE SEQUENCE</scope>
</reference>
<comment type="caution">
    <text evidence="1">The sequence shown here is derived from an EMBL/GenBank/DDBJ whole genome shotgun (WGS) entry which is preliminary data.</text>
</comment>
<name>A0AA87ZDF9_FICCA</name>
<proteinExistence type="predicted"/>
<evidence type="ECO:0000313" key="2">
    <source>
        <dbReference type="Proteomes" id="UP001187192"/>
    </source>
</evidence>
<organism evidence="1 2">
    <name type="scientific">Ficus carica</name>
    <name type="common">Common fig</name>
    <dbReference type="NCBI Taxonomy" id="3494"/>
    <lineage>
        <taxon>Eukaryota</taxon>
        <taxon>Viridiplantae</taxon>
        <taxon>Streptophyta</taxon>
        <taxon>Embryophyta</taxon>
        <taxon>Tracheophyta</taxon>
        <taxon>Spermatophyta</taxon>
        <taxon>Magnoliopsida</taxon>
        <taxon>eudicotyledons</taxon>
        <taxon>Gunneridae</taxon>
        <taxon>Pentapetalae</taxon>
        <taxon>rosids</taxon>
        <taxon>fabids</taxon>
        <taxon>Rosales</taxon>
        <taxon>Moraceae</taxon>
        <taxon>Ficeae</taxon>
        <taxon>Ficus</taxon>
    </lineage>
</organism>
<dbReference type="Proteomes" id="UP001187192">
    <property type="component" value="Unassembled WGS sequence"/>
</dbReference>
<keyword evidence="2" id="KW-1185">Reference proteome</keyword>
<gene>
    <name evidence="1" type="ORF">TIFTF001_045839</name>
</gene>
<evidence type="ECO:0000313" key="1">
    <source>
        <dbReference type="EMBL" id="GMN24178.1"/>
    </source>
</evidence>
<dbReference type="EMBL" id="BTGU01004245">
    <property type="protein sequence ID" value="GMN24178.1"/>
    <property type="molecule type" value="Genomic_DNA"/>
</dbReference>
<protein>
    <submittedName>
        <fullName evidence="1">Uncharacterized protein</fullName>
    </submittedName>
</protein>